<dbReference type="Gene3D" id="3.40.30.10">
    <property type="entry name" value="Glutaredoxin"/>
    <property type="match status" value="1"/>
</dbReference>
<dbReference type="SUPFAM" id="SSF48452">
    <property type="entry name" value="TPR-like"/>
    <property type="match status" value="1"/>
</dbReference>
<dbReference type="Gene3D" id="1.25.40.10">
    <property type="entry name" value="Tetratricopeptide repeat domain"/>
    <property type="match status" value="1"/>
</dbReference>
<reference evidence="3" key="1">
    <citation type="journal article" date="2019" name="Int. J. Syst. Evol. Microbiol.">
        <title>The Global Catalogue of Microorganisms (GCM) 10K type strain sequencing project: providing services to taxonomists for standard genome sequencing and annotation.</title>
        <authorList>
            <consortium name="The Broad Institute Genomics Platform"/>
            <consortium name="The Broad Institute Genome Sequencing Center for Infectious Disease"/>
            <person name="Wu L."/>
            <person name="Ma J."/>
        </authorList>
    </citation>
    <scope>NUCLEOTIDE SEQUENCE [LARGE SCALE GENOMIC DNA]</scope>
    <source>
        <strain evidence="3">JCM 8201</strain>
    </source>
</reference>
<feature type="domain" description="DSBA-like thioredoxin" evidence="1">
    <location>
        <begin position="3"/>
        <end position="208"/>
    </location>
</feature>
<dbReference type="Pfam" id="PF14559">
    <property type="entry name" value="TPR_19"/>
    <property type="match status" value="1"/>
</dbReference>
<dbReference type="SUPFAM" id="SSF52833">
    <property type="entry name" value="Thioredoxin-like"/>
    <property type="match status" value="1"/>
</dbReference>
<protein>
    <recommendedName>
        <fullName evidence="1">DSBA-like thioredoxin domain-containing protein</fullName>
    </recommendedName>
</protein>
<accession>A0ABP6H268</accession>
<proteinExistence type="predicted"/>
<sequence length="326" mass="34940">MRIEIWADVVCPWAYIGKRRLERALANGLGEQAEVVWRPYRIDPTAPAQAVPLQEALADPAAGEALAACAPGLSPEGNRDRVARIAAEEGLGPRWGAAWRADPHDAHRLIALALAEGGPRLQDAVVEGVLRAHFVDALDIGSPGVLGSVARGAGFAAGERLLAEGAADGLVRELVLTGKAMGVATSPTLVVRGQALAGAQPAETVAEFVRHAARREHRAVPEEVERLRHAESLLERRDPLGALVLLRPLLEGHGRDRGVRMLAARAYYASAQLGRAEKALRELVAQAPDDSYTRYLLGRTLQRGGREEEAATHLALARAMTPEYAR</sequence>
<comment type="caution">
    <text evidence="2">The sequence shown here is derived from an EMBL/GenBank/DDBJ whole genome shotgun (WGS) entry which is preliminary data.</text>
</comment>
<dbReference type="InterPro" id="IPR011990">
    <property type="entry name" value="TPR-like_helical_dom_sf"/>
</dbReference>
<dbReference type="Pfam" id="PF01323">
    <property type="entry name" value="DSBA"/>
    <property type="match status" value="1"/>
</dbReference>
<dbReference type="PANTHER" id="PTHR13887:SF41">
    <property type="entry name" value="THIOREDOXIN SUPERFAMILY PROTEIN"/>
    <property type="match status" value="1"/>
</dbReference>
<keyword evidence="3" id="KW-1185">Reference proteome</keyword>
<dbReference type="EMBL" id="BAAATZ010000029">
    <property type="protein sequence ID" value="GAA2735533.1"/>
    <property type="molecule type" value="Genomic_DNA"/>
</dbReference>
<dbReference type="Proteomes" id="UP001501842">
    <property type="component" value="Unassembled WGS sequence"/>
</dbReference>
<name>A0ABP6H268_9ACTN</name>
<gene>
    <name evidence="2" type="ORF">GCM10010439_60570</name>
</gene>
<evidence type="ECO:0000259" key="1">
    <source>
        <dbReference type="Pfam" id="PF01323"/>
    </source>
</evidence>
<dbReference type="InterPro" id="IPR001853">
    <property type="entry name" value="DSBA-like_thioredoxin_dom"/>
</dbReference>
<organism evidence="2 3">
    <name type="scientific">Actinocorallia aurantiaca</name>
    <dbReference type="NCBI Taxonomy" id="46204"/>
    <lineage>
        <taxon>Bacteria</taxon>
        <taxon>Bacillati</taxon>
        <taxon>Actinomycetota</taxon>
        <taxon>Actinomycetes</taxon>
        <taxon>Streptosporangiales</taxon>
        <taxon>Thermomonosporaceae</taxon>
        <taxon>Actinocorallia</taxon>
    </lineage>
</organism>
<evidence type="ECO:0000313" key="2">
    <source>
        <dbReference type="EMBL" id="GAA2735533.1"/>
    </source>
</evidence>
<evidence type="ECO:0000313" key="3">
    <source>
        <dbReference type="Proteomes" id="UP001501842"/>
    </source>
</evidence>
<dbReference type="PANTHER" id="PTHR13887">
    <property type="entry name" value="GLUTATHIONE S-TRANSFERASE KAPPA"/>
    <property type="match status" value="1"/>
</dbReference>
<dbReference type="InterPro" id="IPR036249">
    <property type="entry name" value="Thioredoxin-like_sf"/>
</dbReference>
<dbReference type="RefSeq" id="WP_344455471.1">
    <property type="nucleotide sequence ID" value="NZ_BAAATZ010000029.1"/>
</dbReference>